<proteinExistence type="predicted"/>
<feature type="non-terminal residue" evidence="6">
    <location>
        <position position="1"/>
    </location>
</feature>
<dbReference type="FunFam" id="2.60.40.10:FF:000227">
    <property type="entry name" value="Fibronectin isoform X1"/>
    <property type="match status" value="1"/>
</dbReference>
<dbReference type="InterPro" id="IPR036116">
    <property type="entry name" value="FN3_sf"/>
</dbReference>
<dbReference type="CDD" id="cd00063">
    <property type="entry name" value="FN3"/>
    <property type="match status" value="5"/>
</dbReference>
<keyword evidence="2" id="KW-0130">Cell adhesion</keyword>
<evidence type="ECO:0000256" key="1">
    <source>
        <dbReference type="ARBA" id="ARBA00022737"/>
    </source>
</evidence>
<gene>
    <name evidence="6" type="ORF">AAFF_G00215080</name>
</gene>
<evidence type="ECO:0000259" key="5">
    <source>
        <dbReference type="PROSITE" id="PS50853"/>
    </source>
</evidence>
<name>A0AAD7VWU2_9TELE</name>
<dbReference type="PANTHER" id="PTHR46708:SF8">
    <property type="entry name" value="FIBRONECTIN"/>
    <property type="match status" value="1"/>
</dbReference>
<organism evidence="6 7">
    <name type="scientific">Aldrovandia affinis</name>
    <dbReference type="NCBI Taxonomy" id="143900"/>
    <lineage>
        <taxon>Eukaryota</taxon>
        <taxon>Metazoa</taxon>
        <taxon>Chordata</taxon>
        <taxon>Craniata</taxon>
        <taxon>Vertebrata</taxon>
        <taxon>Euteleostomi</taxon>
        <taxon>Actinopterygii</taxon>
        <taxon>Neopterygii</taxon>
        <taxon>Teleostei</taxon>
        <taxon>Notacanthiformes</taxon>
        <taxon>Halosauridae</taxon>
        <taxon>Aldrovandia</taxon>
    </lineage>
</organism>
<keyword evidence="4" id="KW-0325">Glycoprotein</keyword>
<protein>
    <recommendedName>
        <fullName evidence="5">Fibronectin type-III domain-containing protein</fullName>
    </recommendedName>
</protein>
<feature type="domain" description="Fibronectin type-III" evidence="5">
    <location>
        <begin position="305"/>
        <end position="392"/>
    </location>
</feature>
<dbReference type="Gene3D" id="2.60.40.10">
    <property type="entry name" value="Immunoglobulins"/>
    <property type="match status" value="5"/>
</dbReference>
<feature type="domain" description="Fibronectin type-III" evidence="5">
    <location>
        <begin position="29"/>
        <end position="118"/>
    </location>
</feature>
<keyword evidence="1" id="KW-0677">Repeat</keyword>
<dbReference type="SMART" id="SM00060">
    <property type="entry name" value="FN3"/>
    <property type="match status" value="5"/>
</dbReference>
<dbReference type="FunFam" id="2.60.40.10:FF:000099">
    <property type="entry name" value="Fibronectin 1"/>
    <property type="match status" value="1"/>
</dbReference>
<sequence length="482" mass="52290">MYIVNVYEVTLEGKPNLILTTTQTTAPDAPTEHKVADVGETSIMVSWSKPLAPITGYRVVYSPSIEGSSTELTLPDTATSVTLSGLRPGLLYNISIYAVEENLESKPVFVQINTTGEPLPEEVPSPTELQFYEVSDVKITIIWSAPASEVSGYRVSVLRVDGGERPQSELQLPVTRNAYAEVYPLEPGTAYRFYIYAINGKVESQPLVGEQTTKPDAPTDLRFANVTEDSALLIWGVPRARITGYRLFVTVEGSNPKQLRIAPRLSQYALLNLRPDTEYTVSLHSEANNVVSEGLGGVFTTTQPMGNAPRFSTDVTDTSIVISWTPVPRIGYKLSVRPSQGGEAPREVTSDSGSIYISGLTPGVEYTYSVQPVINGRDQGPPVTRRVTTPLSPPTDLSLDSNPETGELTVQWVDAKTPDITGYRVTCTPTNGQRGSAVEEFVKAGQTSCTLENLSPGVEYNVSVVTVKDDMESVPISTTVTQ</sequence>
<dbReference type="InterPro" id="IPR050991">
    <property type="entry name" value="ECM_Regulatory_Proteins"/>
</dbReference>
<reference evidence="6" key="1">
    <citation type="journal article" date="2023" name="Science">
        <title>Genome structures resolve the early diversification of teleost fishes.</title>
        <authorList>
            <person name="Parey E."/>
            <person name="Louis A."/>
            <person name="Montfort J."/>
            <person name="Bouchez O."/>
            <person name="Roques C."/>
            <person name="Iampietro C."/>
            <person name="Lluch J."/>
            <person name="Castinel A."/>
            <person name="Donnadieu C."/>
            <person name="Desvignes T."/>
            <person name="Floi Bucao C."/>
            <person name="Jouanno E."/>
            <person name="Wen M."/>
            <person name="Mejri S."/>
            <person name="Dirks R."/>
            <person name="Jansen H."/>
            <person name="Henkel C."/>
            <person name="Chen W.J."/>
            <person name="Zahm M."/>
            <person name="Cabau C."/>
            <person name="Klopp C."/>
            <person name="Thompson A.W."/>
            <person name="Robinson-Rechavi M."/>
            <person name="Braasch I."/>
            <person name="Lecointre G."/>
            <person name="Bobe J."/>
            <person name="Postlethwait J.H."/>
            <person name="Berthelot C."/>
            <person name="Roest Crollius H."/>
            <person name="Guiguen Y."/>
        </authorList>
    </citation>
    <scope>NUCLEOTIDE SEQUENCE</scope>
    <source>
        <strain evidence="6">NC1722</strain>
    </source>
</reference>
<dbReference type="PANTHER" id="PTHR46708">
    <property type="entry name" value="TENASCIN"/>
    <property type="match status" value="1"/>
</dbReference>
<dbReference type="EMBL" id="JAINUG010002857">
    <property type="protein sequence ID" value="KAJ8346317.1"/>
    <property type="molecule type" value="Genomic_DNA"/>
</dbReference>
<evidence type="ECO:0000313" key="6">
    <source>
        <dbReference type="EMBL" id="KAJ8346317.1"/>
    </source>
</evidence>
<evidence type="ECO:0000313" key="7">
    <source>
        <dbReference type="Proteomes" id="UP001221898"/>
    </source>
</evidence>
<keyword evidence="3" id="KW-1015">Disulfide bond</keyword>
<feature type="domain" description="Fibronectin type-III" evidence="5">
    <location>
        <begin position="393"/>
        <end position="482"/>
    </location>
</feature>
<dbReference type="AlphaFoldDB" id="A0AAD7VWU2"/>
<dbReference type="SUPFAM" id="SSF49265">
    <property type="entry name" value="Fibronectin type III"/>
    <property type="match status" value="3"/>
</dbReference>
<dbReference type="InterPro" id="IPR003961">
    <property type="entry name" value="FN3_dom"/>
</dbReference>
<accession>A0AAD7VWU2</accession>
<comment type="caution">
    <text evidence="6">The sequence shown here is derived from an EMBL/GenBank/DDBJ whole genome shotgun (WGS) entry which is preliminary data.</text>
</comment>
<evidence type="ECO:0000256" key="4">
    <source>
        <dbReference type="ARBA" id="ARBA00023180"/>
    </source>
</evidence>
<feature type="domain" description="Fibronectin type-III" evidence="5">
    <location>
        <begin position="218"/>
        <end position="304"/>
    </location>
</feature>
<evidence type="ECO:0000256" key="2">
    <source>
        <dbReference type="ARBA" id="ARBA00022889"/>
    </source>
</evidence>
<dbReference type="PROSITE" id="PS50853">
    <property type="entry name" value="FN3"/>
    <property type="match status" value="5"/>
</dbReference>
<keyword evidence="7" id="KW-1185">Reference proteome</keyword>
<dbReference type="FunFam" id="2.60.40.10:FF:000336">
    <property type="entry name" value="fibronectin isoform X1"/>
    <property type="match status" value="1"/>
</dbReference>
<evidence type="ECO:0000256" key="3">
    <source>
        <dbReference type="ARBA" id="ARBA00023157"/>
    </source>
</evidence>
<dbReference type="InterPro" id="IPR013783">
    <property type="entry name" value="Ig-like_fold"/>
</dbReference>
<dbReference type="Proteomes" id="UP001221898">
    <property type="component" value="Unassembled WGS sequence"/>
</dbReference>
<feature type="domain" description="Fibronectin type-III" evidence="5">
    <location>
        <begin position="125"/>
        <end position="217"/>
    </location>
</feature>
<dbReference type="Pfam" id="PF00041">
    <property type="entry name" value="fn3"/>
    <property type="match status" value="5"/>
</dbReference>